<keyword evidence="13" id="KW-1185">Reference proteome</keyword>
<keyword evidence="5 12" id="KW-0067">ATP-binding</keyword>
<evidence type="ECO:0000256" key="1">
    <source>
        <dbReference type="ARBA" id="ARBA00004202"/>
    </source>
</evidence>
<evidence type="ECO:0000259" key="11">
    <source>
        <dbReference type="PROSITE" id="PS50893"/>
    </source>
</evidence>
<gene>
    <name evidence="12" type="ORF">ACFQJ6_21255</name>
</gene>
<organism evidence="12 13">
    <name type="scientific">Halorussus caseinilyticus</name>
    <dbReference type="NCBI Taxonomy" id="3034025"/>
    <lineage>
        <taxon>Archaea</taxon>
        <taxon>Methanobacteriati</taxon>
        <taxon>Methanobacteriota</taxon>
        <taxon>Stenosarchaea group</taxon>
        <taxon>Halobacteria</taxon>
        <taxon>Halobacteriales</taxon>
        <taxon>Haladaptataceae</taxon>
        <taxon>Halorussus</taxon>
    </lineage>
</organism>
<dbReference type="Proteomes" id="UP001596407">
    <property type="component" value="Unassembled WGS sequence"/>
</dbReference>
<evidence type="ECO:0000256" key="4">
    <source>
        <dbReference type="ARBA" id="ARBA00022741"/>
    </source>
</evidence>
<evidence type="ECO:0000256" key="8">
    <source>
        <dbReference type="ARBA" id="ARBA00039025"/>
    </source>
</evidence>
<sequence length="326" mass="34626">MAVSLDVSVSAAFTAEGADRFEVAADLSVADGETLVVLGPSGSGKSLLLETVAGFHDHEGQVAVSGRDLTDASPEERGLGFVFQDYALFPHMTVRENVAFGGKYHETRDPDDLLAEFGVSDLAERYPPTLSGGESQRVALARALAVRPDAFLLDEPLSALDVPTRQTLREVLADVLADETAMYVTHNRTTARAIADRVAVIRDGEIVQVGTPEAVFERPDSPFAARFTGANCLELADGALAVPGGRLDFGDGGNGTHLAVRPEHVAIDSTDADFSASVERVVREDGRYRLALDVSGQRLDAYAPEPPEDGEVAVALPRDRVTVLSA</sequence>
<comment type="catalytic activity">
    <reaction evidence="10">
        <text>tungstate(in) + ATP + H2O = tungstate(out) + ADP + phosphate + H(+)</text>
        <dbReference type="Rhea" id="RHEA:35027"/>
        <dbReference type="ChEBI" id="CHEBI:15377"/>
        <dbReference type="ChEBI" id="CHEBI:15378"/>
        <dbReference type="ChEBI" id="CHEBI:30616"/>
        <dbReference type="ChEBI" id="CHEBI:43474"/>
        <dbReference type="ChEBI" id="CHEBI:46502"/>
        <dbReference type="ChEBI" id="CHEBI:456216"/>
        <dbReference type="EC" id="7.3.2.6"/>
    </reaction>
</comment>
<evidence type="ECO:0000313" key="12">
    <source>
        <dbReference type="EMBL" id="MFC7082232.1"/>
    </source>
</evidence>
<keyword evidence="2" id="KW-0813">Transport</keyword>
<name>A0ABD5WSQ9_9EURY</name>
<dbReference type="GO" id="GO:1901238">
    <property type="term" value="F:ABC-type tungstate transporter activity"/>
    <property type="evidence" value="ECO:0007669"/>
    <property type="project" value="UniProtKB-EC"/>
</dbReference>
<evidence type="ECO:0000256" key="6">
    <source>
        <dbReference type="ARBA" id="ARBA00038307"/>
    </source>
</evidence>
<dbReference type="EC" id="7.3.2.6" evidence="8"/>
<comment type="subunit">
    <text evidence="7">The complex is composed of two ATP-binding proteins (WtpC), two transmembrane proteins (WtpB) and a solute-binding protein (WtpA).</text>
</comment>
<dbReference type="SUPFAM" id="SSF52540">
    <property type="entry name" value="P-loop containing nucleoside triphosphate hydrolases"/>
    <property type="match status" value="1"/>
</dbReference>
<dbReference type="PROSITE" id="PS00211">
    <property type="entry name" value="ABC_TRANSPORTER_1"/>
    <property type="match status" value="1"/>
</dbReference>
<dbReference type="InterPro" id="IPR027417">
    <property type="entry name" value="P-loop_NTPase"/>
</dbReference>
<evidence type="ECO:0000256" key="5">
    <source>
        <dbReference type="ARBA" id="ARBA00022840"/>
    </source>
</evidence>
<accession>A0ABD5WSQ9</accession>
<evidence type="ECO:0000313" key="13">
    <source>
        <dbReference type="Proteomes" id="UP001596407"/>
    </source>
</evidence>
<keyword evidence="3" id="KW-0500">Molybdenum</keyword>
<dbReference type="SMART" id="SM00382">
    <property type="entry name" value="AAA"/>
    <property type="match status" value="1"/>
</dbReference>
<evidence type="ECO:0000256" key="10">
    <source>
        <dbReference type="ARBA" id="ARBA00047936"/>
    </source>
</evidence>
<dbReference type="GO" id="GO:0005524">
    <property type="term" value="F:ATP binding"/>
    <property type="evidence" value="ECO:0007669"/>
    <property type="project" value="UniProtKB-KW"/>
</dbReference>
<reference evidence="12 13" key="1">
    <citation type="journal article" date="2019" name="Int. J. Syst. Evol. Microbiol.">
        <title>The Global Catalogue of Microorganisms (GCM) 10K type strain sequencing project: providing services to taxonomists for standard genome sequencing and annotation.</title>
        <authorList>
            <consortium name="The Broad Institute Genomics Platform"/>
            <consortium name="The Broad Institute Genome Sequencing Center for Infectious Disease"/>
            <person name="Wu L."/>
            <person name="Ma J."/>
        </authorList>
    </citation>
    <scope>NUCLEOTIDE SEQUENCE [LARGE SCALE GENOMIC DNA]</scope>
    <source>
        <strain evidence="12 13">DT72</strain>
    </source>
</reference>
<dbReference type="InterPro" id="IPR017871">
    <property type="entry name" value="ABC_transporter-like_CS"/>
</dbReference>
<protein>
    <recommendedName>
        <fullName evidence="9">Molybdate/tungstate import ATP-binding protein WtpC</fullName>
        <ecNumber evidence="8">7.3.2.6</ecNumber>
    </recommendedName>
</protein>
<comment type="subcellular location">
    <subcellularLocation>
        <location evidence="1">Cell membrane</location>
        <topology evidence="1">Peripheral membrane protein</topology>
    </subcellularLocation>
</comment>
<evidence type="ECO:0000256" key="7">
    <source>
        <dbReference type="ARBA" id="ARBA00038781"/>
    </source>
</evidence>
<dbReference type="PROSITE" id="PS50893">
    <property type="entry name" value="ABC_TRANSPORTER_2"/>
    <property type="match status" value="1"/>
</dbReference>
<dbReference type="RefSeq" id="WP_382210290.1">
    <property type="nucleotide sequence ID" value="NZ_JBHSZH010000005.1"/>
</dbReference>
<dbReference type="InterPro" id="IPR050093">
    <property type="entry name" value="ABC_SmlMolc_Importer"/>
</dbReference>
<evidence type="ECO:0000256" key="2">
    <source>
        <dbReference type="ARBA" id="ARBA00022448"/>
    </source>
</evidence>
<dbReference type="PANTHER" id="PTHR42781:SF4">
    <property type="entry name" value="SPERMIDINE_PUTRESCINE IMPORT ATP-BINDING PROTEIN POTA"/>
    <property type="match status" value="1"/>
</dbReference>
<dbReference type="GO" id="GO:0005886">
    <property type="term" value="C:plasma membrane"/>
    <property type="evidence" value="ECO:0007669"/>
    <property type="project" value="UniProtKB-SubCell"/>
</dbReference>
<keyword evidence="4" id="KW-0547">Nucleotide-binding</keyword>
<dbReference type="EMBL" id="JBHSZH010000005">
    <property type="protein sequence ID" value="MFC7082232.1"/>
    <property type="molecule type" value="Genomic_DNA"/>
</dbReference>
<dbReference type="InterPro" id="IPR003439">
    <property type="entry name" value="ABC_transporter-like_ATP-bd"/>
</dbReference>
<feature type="domain" description="ABC transporter" evidence="11">
    <location>
        <begin position="7"/>
        <end position="228"/>
    </location>
</feature>
<dbReference type="PANTHER" id="PTHR42781">
    <property type="entry name" value="SPERMIDINE/PUTRESCINE IMPORT ATP-BINDING PROTEIN POTA"/>
    <property type="match status" value="1"/>
</dbReference>
<dbReference type="InterPro" id="IPR003593">
    <property type="entry name" value="AAA+_ATPase"/>
</dbReference>
<evidence type="ECO:0000256" key="3">
    <source>
        <dbReference type="ARBA" id="ARBA00022505"/>
    </source>
</evidence>
<dbReference type="Gene3D" id="3.40.50.300">
    <property type="entry name" value="P-loop containing nucleotide triphosphate hydrolases"/>
    <property type="match status" value="1"/>
</dbReference>
<dbReference type="Pfam" id="PF00005">
    <property type="entry name" value="ABC_tran"/>
    <property type="match status" value="1"/>
</dbReference>
<comment type="caution">
    <text evidence="12">The sequence shown here is derived from an EMBL/GenBank/DDBJ whole genome shotgun (WGS) entry which is preliminary data.</text>
</comment>
<proteinExistence type="inferred from homology"/>
<dbReference type="AlphaFoldDB" id="A0ABD5WSQ9"/>
<evidence type="ECO:0000256" key="9">
    <source>
        <dbReference type="ARBA" id="ARBA00041133"/>
    </source>
</evidence>
<comment type="similarity">
    <text evidence="6">Belongs to the ABC transporter superfamily. Sulfate/tungstate importer (TC 3.A.1.6) family.</text>
</comment>